<dbReference type="EMBL" id="CP123443">
    <property type="protein sequence ID" value="WGK70244.1"/>
    <property type="molecule type" value="Genomic_DNA"/>
</dbReference>
<evidence type="ECO:0000256" key="1">
    <source>
        <dbReference type="ARBA" id="ARBA00012528"/>
    </source>
</evidence>
<dbReference type="RefSeq" id="WP_326928453.1">
    <property type="nucleotide sequence ID" value="NZ_CP123443.1"/>
</dbReference>
<comment type="catalytic activity">
    <reaction evidence="2">
        <text>2 GTP = 3',3'-c-di-GMP + 2 diphosphate</text>
        <dbReference type="Rhea" id="RHEA:24898"/>
        <dbReference type="ChEBI" id="CHEBI:33019"/>
        <dbReference type="ChEBI" id="CHEBI:37565"/>
        <dbReference type="ChEBI" id="CHEBI:58805"/>
        <dbReference type="EC" id="2.7.7.65"/>
    </reaction>
</comment>
<sequence>MPLPQQCLESDRPSFDNADSSDSFNLFYKSILAADSLTDFETNLFSFMGEVLRQRTCLLYSNVSKNENKVEFTLQRGSYSAGISGTMLRKTFPTVISLNTGEDGDASNPSHSQQDGQFDNFPATNFFSVENPQSPNSFLLSFQKHGNSVRCGMLLRSARNIHGVLLYEQPLYHPYLKTFLRLQQFQEFLALALDHRQTVNYATQDQLTDMYRKYYFLNLVERQLYNPGSDRDYQLLIIDIDYFKKFNDTYGHLEGDHSLRAIAKAIKNSVRTRDITGRFGGEEFICLIQSDLQQVLTVSRRIHQTISKIRLLSSADQVIPVPTVSIGIAEFRPAETLNQLIERADTALYQAKQKGRNQTVISSL</sequence>
<dbReference type="InterPro" id="IPR000160">
    <property type="entry name" value="GGDEF_dom"/>
</dbReference>
<dbReference type="SMART" id="SM00267">
    <property type="entry name" value="GGDEF"/>
    <property type="match status" value="1"/>
</dbReference>
<dbReference type="Pfam" id="PF00990">
    <property type="entry name" value="GGDEF"/>
    <property type="match status" value="1"/>
</dbReference>
<evidence type="ECO:0000256" key="2">
    <source>
        <dbReference type="ARBA" id="ARBA00034247"/>
    </source>
</evidence>
<proteinExistence type="predicted"/>
<evidence type="ECO:0000313" key="5">
    <source>
        <dbReference type="Proteomes" id="UP001228690"/>
    </source>
</evidence>
<dbReference type="PROSITE" id="PS50887">
    <property type="entry name" value="GGDEF"/>
    <property type="match status" value="1"/>
</dbReference>
<dbReference type="InterPro" id="IPR050469">
    <property type="entry name" value="Diguanylate_Cyclase"/>
</dbReference>
<keyword evidence="5" id="KW-1185">Reference proteome</keyword>
<keyword evidence="4" id="KW-0808">Transferase</keyword>
<evidence type="ECO:0000313" key="4">
    <source>
        <dbReference type="EMBL" id="WGK70244.1"/>
    </source>
</evidence>
<dbReference type="Gene3D" id="3.30.70.270">
    <property type="match status" value="1"/>
</dbReference>
<dbReference type="InterPro" id="IPR043128">
    <property type="entry name" value="Rev_trsase/Diguanyl_cyclase"/>
</dbReference>
<dbReference type="EC" id="2.7.7.65" evidence="1"/>
<reference evidence="4 5" key="1">
    <citation type="submission" date="2023-04" db="EMBL/GenBank/DDBJ databases">
        <title>Spirochaete genome identified in red abalone sample constitutes a novel genus.</title>
        <authorList>
            <person name="Sharma S.P."/>
            <person name="Purcell C.M."/>
            <person name="Hyde J.R."/>
            <person name="Severin A.J."/>
        </authorList>
    </citation>
    <scope>NUCLEOTIDE SEQUENCE [LARGE SCALE GENOMIC DNA]</scope>
    <source>
        <strain evidence="4 5">SP-2023</strain>
    </source>
</reference>
<dbReference type="PANTHER" id="PTHR45138">
    <property type="entry name" value="REGULATORY COMPONENTS OF SENSORY TRANSDUCTION SYSTEM"/>
    <property type="match status" value="1"/>
</dbReference>
<dbReference type="PANTHER" id="PTHR45138:SF9">
    <property type="entry name" value="DIGUANYLATE CYCLASE DGCM-RELATED"/>
    <property type="match status" value="1"/>
</dbReference>
<dbReference type="NCBIfam" id="TIGR00254">
    <property type="entry name" value="GGDEF"/>
    <property type="match status" value="1"/>
</dbReference>
<keyword evidence="4" id="KW-0548">Nucleotidyltransferase</keyword>
<protein>
    <recommendedName>
        <fullName evidence="1">diguanylate cyclase</fullName>
        <ecNumber evidence="1">2.7.7.65</ecNumber>
    </recommendedName>
</protein>
<name>A0ABY8MJP2_9SPIO</name>
<dbReference type="CDD" id="cd01949">
    <property type="entry name" value="GGDEF"/>
    <property type="match status" value="1"/>
</dbReference>
<evidence type="ECO:0000259" key="3">
    <source>
        <dbReference type="PROSITE" id="PS50887"/>
    </source>
</evidence>
<organism evidence="4 5">
    <name type="scientific">Candidatus Haliotispira prima</name>
    <dbReference type="NCBI Taxonomy" id="3034016"/>
    <lineage>
        <taxon>Bacteria</taxon>
        <taxon>Pseudomonadati</taxon>
        <taxon>Spirochaetota</taxon>
        <taxon>Spirochaetia</taxon>
        <taxon>Spirochaetales</taxon>
        <taxon>Spirochaetaceae</taxon>
        <taxon>Candidatus Haliotispira</taxon>
    </lineage>
</organism>
<dbReference type="SUPFAM" id="SSF55073">
    <property type="entry name" value="Nucleotide cyclase"/>
    <property type="match status" value="1"/>
</dbReference>
<feature type="domain" description="GGDEF" evidence="3">
    <location>
        <begin position="231"/>
        <end position="364"/>
    </location>
</feature>
<dbReference type="InterPro" id="IPR029787">
    <property type="entry name" value="Nucleotide_cyclase"/>
</dbReference>
<dbReference type="Proteomes" id="UP001228690">
    <property type="component" value="Chromosome"/>
</dbReference>
<accession>A0ABY8MJP2</accession>
<gene>
    <name evidence="4" type="ORF">P0082_05135</name>
</gene>
<dbReference type="GO" id="GO:0052621">
    <property type="term" value="F:diguanylate cyclase activity"/>
    <property type="evidence" value="ECO:0007669"/>
    <property type="project" value="UniProtKB-EC"/>
</dbReference>